<organism evidence="2 3">
    <name type="scientific">Symbiodinium microadriaticum</name>
    <name type="common">Dinoflagellate</name>
    <name type="synonym">Zooxanthella microadriatica</name>
    <dbReference type="NCBI Taxonomy" id="2951"/>
    <lineage>
        <taxon>Eukaryota</taxon>
        <taxon>Sar</taxon>
        <taxon>Alveolata</taxon>
        <taxon>Dinophyceae</taxon>
        <taxon>Suessiales</taxon>
        <taxon>Symbiodiniaceae</taxon>
        <taxon>Symbiodinium</taxon>
    </lineage>
</organism>
<dbReference type="OrthoDB" id="409089at2759"/>
<dbReference type="Gene3D" id="3.30.420.10">
    <property type="entry name" value="Ribonuclease H-like superfamily/Ribonuclease H"/>
    <property type="match status" value="1"/>
</dbReference>
<sequence>MSQRPAWQMTRAELLSEAQRLGLAPHPNWTAVELRSAITEVTAETKTTSLPKGLSSMRLQELKDEAMKVGLPIPEKATRGALMRNIRDYHATPSTTVMTIGKHKGNTHEQVPRSYGLWADAEEKANGANMHPDLRRYVMWFRRQANSDLPEQVTTLDKMNNPEKYAVVSLREGSAKSDTDQSWDEVRSMAAVSKKGYEREQLPLRPPTSSSSSSSKPTKRPAAKDKGTARMGIEPDPKVLDEIRALETRLATLKQQMGPEDDSNEEGHLKNHDAIENPPGDFLPYHNQAMKEDTVGTEHPKNQDATENLLGDFPLYHNQAMKEDTAGTEHPKNRNATKNLLGDFPLYHNQDEYMVMLTDHVEGIIKDRLLAKDFSVEALTTILENVFGKSGEYLPKRGAMPRRTTFGEEDKGTRRISLGYYSHGGLRGICNKSAEYASFSVYMKHYILHYHPETRWTSMAVSLNNEAKIHGDYHNLRGTLNYLTCAGGFSSGGGLWRELGKGEPVPPGREIVERCTDGGEILRGIVLPARGEVAKFPGEFRHATEPWEGGSRWSVTCFTTRSFVESTKNEKRRLRQCGYPVPDLRHLTPDRKFIQMRNDTEPETPGRRVLHVTARESRCGKRQFEPALMTTSYEKGVTILEIGDFQQSLAVTETINADIAEPISWTELKDNNGKQRVLGIISDFLPNVVWINPPKDPATNDSDNHDRGVHDVCAAVDWCAPEQLARKGSLVVDMTCLSEQDSGRIRAKLNEYGEVTEHLFGEIKFFKARVRENHQAHVTEDEGDSASRQQPKLGASGITFGETVKPDVASTLRRLHQNLGHPSVSDLVRHLRLAGGSSEILKAAKSLRCETCLRCQGPRSPKPSSEPRLLEFGDVVGVDMMFAYDIEKKKHKLLSIVDFASSYQLVIKVPNQTGETLEKTFLKHWVQIFGAPKTITLDLETGIQDAFSRLSDWYQIDLQTSAGQAHWQAGFCERHGKWWKEIFMRVVEDASITGDDVETAIAATSMAKNNLRRRCGWAPTHIVFGRTPRDEDDIHDKEIDDGHLIPQTADDAQRRRESIRSAAKAAFLRVRAEDKIRRGTLQRARVRPRDLPNGEMALFWRKDKNNKKGAWRGPGVVIGRQHENYWIARGGRCFLCAPEHVRQASPEELGGLFALRATREDLQRLIERDHDDEDIFEDGDVDEADIEMPNEVADENELQAILDDLSMDEGHGDESLELPNGDLRSTNGGRRRAAEGHQDGAPEPRPVRRRLRGKGPEEALMMKRATTKRGREKQLEKELPWRLIPLDKHELFKAAEAKQWQEHLQLGALLPLSVQESEEVRKNEPDRIIGSRFAYRDKNYSKRRSSPDIEWRPKARLVVAGHCDPDIMTGALRTDSPTVSRTAVMCLLQITASRLDKQWTLAAGYVTAAFLNGDAMERRLFLQQPKHGLPGLHPSQLIAIQKGVFGLVDSPRKWWRRFRQDIQRQEIKLEGQTVARFVNSPLDPCVFQLMELDSAGNVKEDTHPPCYAAVHVDDILLAGPRTLNRLVQEQLSHCFPVEEWETDSFDFIGSHIEVLEDEIRTSQGAYVSSRLFEVEVDAKEDGLAMASAEQLADNRSLIGALSWLASQTRPDLSCGVSMAQQLQSNPSVEDVRFTNSLARQALQHGDEAVILKKLDLDNLLVTVYHDAGWGNTPPPGDDPYFRLYTSDEERGLITTGPWVSKQRKAKRRNSKVASQLGLLVQFTEVTAAQGEVRPASVVEWKSHACDRVCRSTFGAETMGCIEGIELGQYVKALMSSLLTGRLHRKSGEEFPLVALTDCRSLYDHFHKDGLPRTPTDRRLAIDIACLRQAFKEELKGNEDDKAPLVWVPTDLQRADLLTKPRKPGELPEESGWVRNYPHVKFVTLAQSSLNTFFAFFFSREIALARDEDNEETEEQLADPLKAIFGIGSFLYNTYNAVYETHLEDSDSSHGRLGPPACGSLLFYKLYALNKSG</sequence>
<reference evidence="2 3" key="1">
    <citation type="submission" date="2016-02" db="EMBL/GenBank/DDBJ databases">
        <title>Genome analysis of coral dinoflagellate symbionts highlights evolutionary adaptations to a symbiotic lifestyle.</title>
        <authorList>
            <person name="Aranda M."/>
            <person name="Li Y."/>
            <person name="Liew Y.J."/>
            <person name="Baumgarten S."/>
            <person name="Simakov O."/>
            <person name="Wilson M."/>
            <person name="Piel J."/>
            <person name="Ashoor H."/>
            <person name="Bougouffa S."/>
            <person name="Bajic V.B."/>
            <person name="Ryu T."/>
            <person name="Ravasi T."/>
            <person name="Bayer T."/>
            <person name="Micklem G."/>
            <person name="Kim H."/>
            <person name="Bhak J."/>
            <person name="Lajeunesse T.C."/>
            <person name="Voolstra C.R."/>
        </authorList>
    </citation>
    <scope>NUCLEOTIDE SEQUENCE [LARGE SCALE GENOMIC DNA]</scope>
    <source>
        <strain evidence="2 3">CCMP2467</strain>
    </source>
</reference>
<dbReference type="GO" id="GO:0003676">
    <property type="term" value="F:nucleic acid binding"/>
    <property type="evidence" value="ECO:0007669"/>
    <property type="project" value="InterPro"/>
</dbReference>
<feature type="region of interest" description="Disordered" evidence="1">
    <location>
        <begin position="776"/>
        <end position="799"/>
    </location>
</feature>
<feature type="compositionally biased region" description="Low complexity" evidence="1">
    <location>
        <begin position="207"/>
        <end position="216"/>
    </location>
</feature>
<comment type="caution">
    <text evidence="2">The sequence shown here is derived from an EMBL/GenBank/DDBJ whole genome shotgun (WGS) entry which is preliminary data.</text>
</comment>
<keyword evidence="3" id="KW-1185">Reference proteome</keyword>
<evidence type="ECO:0000256" key="1">
    <source>
        <dbReference type="SAM" id="MobiDB-lite"/>
    </source>
</evidence>
<feature type="region of interest" description="Disordered" evidence="1">
    <location>
        <begin position="255"/>
        <end position="275"/>
    </location>
</feature>
<proteinExistence type="predicted"/>
<name>A0A1Q9EPJ0_SYMMI</name>
<feature type="compositionally biased region" description="Basic and acidic residues" evidence="1">
    <location>
        <begin position="222"/>
        <end position="239"/>
    </location>
</feature>
<dbReference type="InterPro" id="IPR036397">
    <property type="entry name" value="RNaseH_sf"/>
</dbReference>
<dbReference type="Proteomes" id="UP000186817">
    <property type="component" value="Unassembled WGS sequence"/>
</dbReference>
<dbReference type="SUPFAM" id="SSF53098">
    <property type="entry name" value="Ribonuclease H-like"/>
    <property type="match status" value="1"/>
</dbReference>
<gene>
    <name evidence="2" type="primary">GIP</name>
    <name evidence="2" type="ORF">AK812_SmicGene7108</name>
</gene>
<accession>A0A1Q9EPJ0</accession>
<feature type="region of interest" description="Disordered" evidence="1">
    <location>
        <begin position="192"/>
        <end position="239"/>
    </location>
</feature>
<protein>
    <submittedName>
        <fullName evidence="2">Copia protein</fullName>
    </submittedName>
</protein>
<feature type="compositionally biased region" description="Basic and acidic residues" evidence="1">
    <location>
        <begin position="1232"/>
        <end position="1246"/>
    </location>
</feature>
<evidence type="ECO:0000313" key="2">
    <source>
        <dbReference type="EMBL" id="OLQ09298.1"/>
    </source>
</evidence>
<feature type="region of interest" description="Disordered" evidence="1">
    <location>
        <begin position="1208"/>
        <end position="1258"/>
    </location>
</feature>
<dbReference type="InterPro" id="IPR001584">
    <property type="entry name" value="Integrase_cat-core"/>
</dbReference>
<dbReference type="EMBL" id="LSRX01000099">
    <property type="protein sequence ID" value="OLQ09298.1"/>
    <property type="molecule type" value="Genomic_DNA"/>
</dbReference>
<dbReference type="GO" id="GO:0015074">
    <property type="term" value="P:DNA integration"/>
    <property type="evidence" value="ECO:0007669"/>
    <property type="project" value="InterPro"/>
</dbReference>
<dbReference type="PROSITE" id="PS50994">
    <property type="entry name" value="INTEGRASE"/>
    <property type="match status" value="1"/>
</dbReference>
<feature type="compositionally biased region" description="Basic and acidic residues" evidence="1">
    <location>
        <begin position="265"/>
        <end position="275"/>
    </location>
</feature>
<dbReference type="InterPro" id="IPR012337">
    <property type="entry name" value="RNaseH-like_sf"/>
</dbReference>
<evidence type="ECO:0000313" key="3">
    <source>
        <dbReference type="Proteomes" id="UP000186817"/>
    </source>
</evidence>